<keyword evidence="2" id="KW-1185">Reference proteome</keyword>
<gene>
    <name evidence="1" type="ORF">BS50DRAFT_592199</name>
</gene>
<dbReference type="Proteomes" id="UP000240883">
    <property type="component" value="Unassembled WGS sequence"/>
</dbReference>
<dbReference type="AlphaFoldDB" id="A0A2T2N908"/>
<evidence type="ECO:0000313" key="1">
    <source>
        <dbReference type="EMBL" id="PSN61951.1"/>
    </source>
</evidence>
<proteinExistence type="predicted"/>
<accession>A0A2T2N908</accession>
<dbReference type="EMBL" id="KZ678142">
    <property type="protein sequence ID" value="PSN61951.1"/>
    <property type="molecule type" value="Genomic_DNA"/>
</dbReference>
<reference evidence="1 2" key="1">
    <citation type="journal article" date="2018" name="Front. Microbiol.">
        <title>Genome-Wide Analysis of Corynespora cassiicola Leaf Fall Disease Putative Effectors.</title>
        <authorList>
            <person name="Lopez D."/>
            <person name="Ribeiro S."/>
            <person name="Label P."/>
            <person name="Fumanal B."/>
            <person name="Venisse J.S."/>
            <person name="Kohler A."/>
            <person name="de Oliveira R.R."/>
            <person name="Labutti K."/>
            <person name="Lipzen A."/>
            <person name="Lail K."/>
            <person name="Bauer D."/>
            <person name="Ohm R.A."/>
            <person name="Barry K.W."/>
            <person name="Spatafora J."/>
            <person name="Grigoriev I.V."/>
            <person name="Martin F.M."/>
            <person name="Pujade-Renaud V."/>
        </authorList>
    </citation>
    <scope>NUCLEOTIDE SEQUENCE [LARGE SCALE GENOMIC DNA]</scope>
    <source>
        <strain evidence="1 2">Philippines</strain>
    </source>
</reference>
<name>A0A2T2N908_CORCC</name>
<organism evidence="1 2">
    <name type="scientific">Corynespora cassiicola Philippines</name>
    <dbReference type="NCBI Taxonomy" id="1448308"/>
    <lineage>
        <taxon>Eukaryota</taxon>
        <taxon>Fungi</taxon>
        <taxon>Dikarya</taxon>
        <taxon>Ascomycota</taxon>
        <taxon>Pezizomycotina</taxon>
        <taxon>Dothideomycetes</taxon>
        <taxon>Pleosporomycetidae</taxon>
        <taxon>Pleosporales</taxon>
        <taxon>Corynesporascaceae</taxon>
        <taxon>Corynespora</taxon>
    </lineage>
</organism>
<protein>
    <submittedName>
        <fullName evidence="1">Uncharacterized protein</fullName>
    </submittedName>
</protein>
<sequence>MDSTELKTSLDAFVSVRSPNTKAFTGMEYKKLSDGTVGVFVGAMSLQTPHQESSCSAKVYVFIRDECLVFRHLTQEGKSHKDIHLICPFSLIYSGCEGDDDSLMLSSFIAYALMKGALEVRPARTIEYHKRNICRALHILTLYHKIELREEFVVTDKMMRALFRISQLDGISEVTSTTSFLTPPGSTVSSENENPSTNAFENPRCFYDAEVQFGLGRQENGKVVLPIENMQIW</sequence>
<evidence type="ECO:0000313" key="2">
    <source>
        <dbReference type="Proteomes" id="UP000240883"/>
    </source>
</evidence>